<feature type="region of interest" description="Disordered" evidence="1">
    <location>
        <begin position="1"/>
        <end position="20"/>
    </location>
</feature>
<dbReference type="EMBL" id="JBHRSU010000018">
    <property type="protein sequence ID" value="MFC3100595.1"/>
    <property type="molecule type" value="Genomic_DNA"/>
</dbReference>
<gene>
    <name evidence="2" type="ORF">ACFODK_06815</name>
</gene>
<evidence type="ECO:0000313" key="3">
    <source>
        <dbReference type="Proteomes" id="UP001595378"/>
    </source>
</evidence>
<dbReference type="RefSeq" id="WP_036857850.1">
    <property type="nucleotide sequence ID" value="NZ_JBANRN010000026.1"/>
</dbReference>
<evidence type="ECO:0000256" key="1">
    <source>
        <dbReference type="SAM" id="MobiDB-lite"/>
    </source>
</evidence>
<sequence>MSQTTTARHEARADGGCADGARRNQQQALSAFIAVKAEIDTLLGQLRALSDEHFHAAPESVNWAHVGSIAHARNQLREVARFLGIEG</sequence>
<protein>
    <submittedName>
        <fullName evidence="2">Uncharacterized protein</fullName>
    </submittedName>
</protein>
<dbReference type="Proteomes" id="UP001595378">
    <property type="component" value="Unassembled WGS sequence"/>
</dbReference>
<proteinExistence type="predicted"/>
<keyword evidence="3" id="KW-1185">Reference proteome</keyword>
<reference evidence="3" key="1">
    <citation type="journal article" date="2019" name="Int. J. Syst. Evol. Microbiol.">
        <title>The Global Catalogue of Microorganisms (GCM) 10K type strain sequencing project: providing services to taxonomists for standard genome sequencing and annotation.</title>
        <authorList>
            <consortium name="The Broad Institute Genomics Platform"/>
            <consortium name="The Broad Institute Genome Sequencing Center for Infectious Disease"/>
            <person name="Wu L."/>
            <person name="Ma J."/>
        </authorList>
    </citation>
    <scope>NUCLEOTIDE SEQUENCE [LARGE SCALE GENOMIC DNA]</scope>
    <source>
        <strain evidence="3">KCTC 52606</strain>
    </source>
</reference>
<name>A0ABV7ED25_9SPHN</name>
<accession>A0ABV7ED25</accession>
<evidence type="ECO:0000313" key="2">
    <source>
        <dbReference type="EMBL" id="MFC3100595.1"/>
    </source>
</evidence>
<organism evidence="2 3">
    <name type="scientific">Alteraurantiacibacter lauratis</name>
    <dbReference type="NCBI Taxonomy" id="2054627"/>
    <lineage>
        <taxon>Bacteria</taxon>
        <taxon>Pseudomonadati</taxon>
        <taxon>Pseudomonadota</taxon>
        <taxon>Alphaproteobacteria</taxon>
        <taxon>Sphingomonadales</taxon>
        <taxon>Erythrobacteraceae</taxon>
        <taxon>Alteraurantiacibacter</taxon>
    </lineage>
</organism>
<comment type="caution">
    <text evidence="2">The sequence shown here is derived from an EMBL/GenBank/DDBJ whole genome shotgun (WGS) entry which is preliminary data.</text>
</comment>